<keyword evidence="1" id="KW-0456">Lyase</keyword>
<sequence length="395" mass="41465">MSARIAAAAAEIARLLEHGMSSDAQDRIARERGLVEQLMAGPGRAPIYGFTTLLGHLDDVEAVAGAQRELLAAHLVGPLEHFPPEWGALLLDVKLAQLAQGSSGIHPETHALLVSARADFGSARFPASWTGNWTASYSSGDVVPGAWFVHVLEQAGLLHIHRAGDLISIINGHFVSTSAGLAVAAQLSGIVDELLDLVCRAVPKSPDRGVQLPVTLRDLQPIRLQAENVVFALVDTLRSRLEHPSGNPLFIPHGTGVRAVSQSSFLDFRLTGALGQAVQLCAQIAAYAKAAVVYATDSDERGASARVQPAKIAEALIRQLSLLAVPQDFAFAESHGVEDVGDLSLESAGILARGVQILDSLADLVADAVHCVRAPSADALRLRVPSAGIAASLVS</sequence>
<organism evidence="2 3">
    <name type="scientific">Microbacterium barkeri</name>
    <dbReference type="NCBI Taxonomy" id="33917"/>
    <lineage>
        <taxon>Bacteria</taxon>
        <taxon>Bacillati</taxon>
        <taxon>Actinomycetota</taxon>
        <taxon>Actinomycetes</taxon>
        <taxon>Micrococcales</taxon>
        <taxon>Microbacteriaceae</taxon>
        <taxon>Microbacterium</taxon>
    </lineage>
</organism>
<dbReference type="EMBL" id="BSEJ01000004">
    <property type="protein sequence ID" value="GLJ60981.1"/>
    <property type="molecule type" value="Genomic_DNA"/>
</dbReference>
<dbReference type="Pfam" id="PF00221">
    <property type="entry name" value="Lyase_aromatic"/>
    <property type="match status" value="1"/>
</dbReference>
<comment type="caution">
    <text evidence="2">The sequence shown here is derived from an EMBL/GenBank/DDBJ whole genome shotgun (WGS) entry which is preliminary data.</text>
</comment>
<evidence type="ECO:0000256" key="1">
    <source>
        <dbReference type="ARBA" id="ARBA00023239"/>
    </source>
</evidence>
<keyword evidence="3" id="KW-1185">Reference proteome</keyword>
<dbReference type="RefSeq" id="WP_271172695.1">
    <property type="nucleotide sequence ID" value="NZ_BSEJ01000004.1"/>
</dbReference>
<dbReference type="AlphaFoldDB" id="A0A9W6H255"/>
<dbReference type="InterPro" id="IPR001106">
    <property type="entry name" value="Aromatic_Lyase"/>
</dbReference>
<dbReference type="Proteomes" id="UP001142462">
    <property type="component" value="Unassembled WGS sequence"/>
</dbReference>
<reference evidence="2" key="1">
    <citation type="journal article" date="2014" name="Int. J. Syst. Evol. Microbiol.">
        <title>Complete genome sequence of Corynebacterium casei LMG S-19264T (=DSM 44701T), isolated from a smear-ripened cheese.</title>
        <authorList>
            <consortium name="US DOE Joint Genome Institute (JGI-PGF)"/>
            <person name="Walter F."/>
            <person name="Albersmeier A."/>
            <person name="Kalinowski J."/>
            <person name="Ruckert C."/>
        </authorList>
    </citation>
    <scope>NUCLEOTIDE SEQUENCE</scope>
    <source>
        <strain evidence="2">VKM Ac-1020</strain>
    </source>
</reference>
<dbReference type="GO" id="GO:0016841">
    <property type="term" value="F:ammonia-lyase activity"/>
    <property type="evidence" value="ECO:0007669"/>
    <property type="project" value="UniProtKB-ARBA"/>
</dbReference>
<dbReference type="InterPro" id="IPR008948">
    <property type="entry name" value="L-Aspartase-like"/>
</dbReference>
<evidence type="ECO:0008006" key="4">
    <source>
        <dbReference type="Google" id="ProtNLM"/>
    </source>
</evidence>
<dbReference type="Gene3D" id="1.10.275.10">
    <property type="entry name" value="Fumarase/aspartase (N-terminal domain)"/>
    <property type="match status" value="1"/>
</dbReference>
<reference evidence="2" key="2">
    <citation type="submission" date="2023-01" db="EMBL/GenBank/DDBJ databases">
        <authorList>
            <person name="Sun Q."/>
            <person name="Evtushenko L."/>
        </authorList>
    </citation>
    <scope>NUCLEOTIDE SEQUENCE</scope>
    <source>
        <strain evidence="2">VKM Ac-1020</strain>
    </source>
</reference>
<dbReference type="SUPFAM" id="SSF48557">
    <property type="entry name" value="L-aspartase-like"/>
    <property type="match status" value="1"/>
</dbReference>
<dbReference type="InterPro" id="IPR024083">
    <property type="entry name" value="Fumarase/histidase_N"/>
</dbReference>
<evidence type="ECO:0000313" key="3">
    <source>
        <dbReference type="Proteomes" id="UP001142462"/>
    </source>
</evidence>
<proteinExistence type="predicted"/>
<accession>A0A9W6H255</accession>
<evidence type="ECO:0000313" key="2">
    <source>
        <dbReference type="EMBL" id="GLJ60981.1"/>
    </source>
</evidence>
<protein>
    <recommendedName>
        <fullName evidence="4">Aromatic amino acid lyase</fullName>
    </recommendedName>
</protein>
<name>A0A9W6H255_9MICO</name>
<gene>
    <name evidence="2" type="ORF">GCM10017576_11100</name>
</gene>